<sequence length="44" mass="5219">MVYEFVNFKLSDLYQINPNLGPLILLYLDISMDEYPIVSCKKMF</sequence>
<name>S7WUQ1_9BACT</name>
<dbReference type="Proteomes" id="UP000014974">
    <property type="component" value="Unassembled WGS sequence"/>
</dbReference>
<evidence type="ECO:0000313" key="1">
    <source>
        <dbReference type="EMBL" id="EPR67803.1"/>
    </source>
</evidence>
<dbReference type="STRING" id="641524.ADICYQ_3229"/>
<gene>
    <name evidence="1" type="ORF">ADICYQ_3229</name>
</gene>
<reference evidence="1 2" key="1">
    <citation type="journal article" date="2013" name="Genome Announc.">
        <title>Draft Genome Sequence of Cyclobacterium qasimii Strain M12-11BT, Isolated from Arctic Marine Sediment.</title>
        <authorList>
            <person name="Shivaji S."/>
            <person name="Ara S."/>
            <person name="Singh A."/>
            <person name="Kumar Pinnaka A."/>
        </authorList>
    </citation>
    <scope>NUCLEOTIDE SEQUENCE [LARGE SCALE GENOMIC DNA]</scope>
    <source>
        <strain evidence="1 2">M12-11B</strain>
    </source>
</reference>
<organism evidence="1 2">
    <name type="scientific">Cyclobacterium qasimii M12-11B</name>
    <dbReference type="NCBI Taxonomy" id="641524"/>
    <lineage>
        <taxon>Bacteria</taxon>
        <taxon>Pseudomonadati</taxon>
        <taxon>Bacteroidota</taxon>
        <taxon>Cytophagia</taxon>
        <taxon>Cytophagales</taxon>
        <taxon>Cyclobacteriaceae</taxon>
        <taxon>Cyclobacterium</taxon>
    </lineage>
</organism>
<dbReference type="EMBL" id="ATNM01000114">
    <property type="protein sequence ID" value="EPR67803.1"/>
    <property type="molecule type" value="Genomic_DNA"/>
</dbReference>
<proteinExistence type="predicted"/>
<evidence type="ECO:0000313" key="2">
    <source>
        <dbReference type="Proteomes" id="UP000014974"/>
    </source>
</evidence>
<dbReference type="AlphaFoldDB" id="S7WUQ1"/>
<protein>
    <submittedName>
        <fullName evidence="1">Uncharacterized protein</fullName>
    </submittedName>
</protein>
<comment type="caution">
    <text evidence="1">The sequence shown here is derived from an EMBL/GenBank/DDBJ whole genome shotgun (WGS) entry which is preliminary data.</text>
</comment>
<accession>S7WUQ1</accession>